<proteinExistence type="predicted"/>
<dbReference type="AlphaFoldDB" id="A0A4R6BFN8"/>
<organism evidence="2 3">
    <name type="scientific">Macrococcus brunensis</name>
    <dbReference type="NCBI Taxonomy" id="198483"/>
    <lineage>
        <taxon>Bacteria</taxon>
        <taxon>Bacillati</taxon>
        <taxon>Bacillota</taxon>
        <taxon>Bacilli</taxon>
        <taxon>Bacillales</taxon>
        <taxon>Staphylococcaceae</taxon>
        <taxon>Macrococcus</taxon>
    </lineage>
</organism>
<dbReference type="EMBL" id="SCWA01000003">
    <property type="protein sequence ID" value="TDL98665.1"/>
    <property type="molecule type" value="Genomic_DNA"/>
</dbReference>
<gene>
    <name evidence="2" type="ORF">ERX27_02500</name>
</gene>
<reference evidence="2 3" key="1">
    <citation type="submission" date="2019-01" db="EMBL/GenBank/DDBJ databases">
        <title>Draft genome sequences of the type strains of six Macrococcus species.</title>
        <authorList>
            <person name="Mazhar S."/>
            <person name="Altermann E."/>
            <person name="Hill C."/>
            <person name="Mcauliffe O."/>
        </authorList>
    </citation>
    <scope>NUCLEOTIDE SEQUENCE [LARGE SCALE GENOMIC DNA]</scope>
    <source>
        <strain evidence="2 3">CCM4811</strain>
    </source>
</reference>
<keyword evidence="3" id="KW-1185">Reference proteome</keyword>
<feature type="transmembrane region" description="Helical" evidence="1">
    <location>
        <begin position="103"/>
        <end position="121"/>
    </location>
</feature>
<feature type="transmembrane region" description="Helical" evidence="1">
    <location>
        <begin position="166"/>
        <end position="188"/>
    </location>
</feature>
<sequence length="216" mass="24934">MLWMAIQDRTNTEKIRRKKNVIFIKERFKMTWMEAYKRFWQNAFKMRGRARRKEYWVPQLFNGLIAIALSIIFSFVDSAMGFSTDFMANDQMTNVSFTKPSDIVNGIWSLIILIPGFTVLARRLQDININGWWALLPNVGGIVFGIGLIITLVFLFAMGGAESTPLIILIICGLILIIMAIVFFVFTVMDGKPGPNKYGEDPKKNERYFYNDTYKN</sequence>
<dbReference type="PANTHER" id="PTHR34980:SF2">
    <property type="entry name" value="INNER MEMBRANE PROTEIN YHAH-RELATED"/>
    <property type="match status" value="1"/>
</dbReference>
<evidence type="ECO:0000313" key="3">
    <source>
        <dbReference type="Proteomes" id="UP000295310"/>
    </source>
</evidence>
<dbReference type="Proteomes" id="UP000295310">
    <property type="component" value="Unassembled WGS sequence"/>
</dbReference>
<dbReference type="GO" id="GO:0005886">
    <property type="term" value="C:plasma membrane"/>
    <property type="evidence" value="ECO:0007669"/>
    <property type="project" value="TreeGrafter"/>
</dbReference>
<feature type="transmembrane region" description="Helical" evidence="1">
    <location>
        <begin position="133"/>
        <end position="160"/>
    </location>
</feature>
<keyword evidence="1" id="KW-0812">Transmembrane</keyword>
<feature type="transmembrane region" description="Helical" evidence="1">
    <location>
        <begin position="55"/>
        <end position="76"/>
    </location>
</feature>
<evidence type="ECO:0000256" key="1">
    <source>
        <dbReference type="SAM" id="Phobius"/>
    </source>
</evidence>
<protein>
    <submittedName>
        <fullName evidence="2">DUF805 domain-containing protein</fullName>
    </submittedName>
</protein>
<dbReference type="Pfam" id="PF05656">
    <property type="entry name" value="DUF805"/>
    <property type="match status" value="1"/>
</dbReference>
<dbReference type="PANTHER" id="PTHR34980">
    <property type="entry name" value="INNER MEMBRANE PROTEIN-RELATED-RELATED"/>
    <property type="match status" value="1"/>
</dbReference>
<keyword evidence="1" id="KW-1133">Transmembrane helix</keyword>
<keyword evidence="1" id="KW-0472">Membrane</keyword>
<name>A0A4R6BFN8_9STAP</name>
<dbReference type="OrthoDB" id="9812349at2"/>
<dbReference type="InterPro" id="IPR008523">
    <property type="entry name" value="DUF805"/>
</dbReference>
<comment type="caution">
    <text evidence="2">The sequence shown here is derived from an EMBL/GenBank/DDBJ whole genome shotgun (WGS) entry which is preliminary data.</text>
</comment>
<evidence type="ECO:0000313" key="2">
    <source>
        <dbReference type="EMBL" id="TDL98665.1"/>
    </source>
</evidence>
<accession>A0A4R6BFN8</accession>